<proteinExistence type="predicted"/>
<accession>A0ABQ5E7E1</accession>
<dbReference type="EMBL" id="BQNB010016016">
    <property type="protein sequence ID" value="GJT46798.1"/>
    <property type="molecule type" value="Genomic_DNA"/>
</dbReference>
<sequence>MEANTSRMVSLNGSNYHVWKGKMEDLLYVKDYYLPVFTTEKPENKTHAEWTILQTQGIINQLAGIGIKFEDEIQGLWLLGSILNEETRRKSLGSFSQSDVLVIERRGRSQSRGPSNKGNHRSSSSKGKIANVECYHFQKKGHTMKFCRQFKKEKKKKNYNNQKNKHKKDDDGADNTKVNTTTDEFFVCYDYDMVNLANDDSSWILDSGATCNVAT</sequence>
<evidence type="ECO:0008006" key="4">
    <source>
        <dbReference type="Google" id="ProtNLM"/>
    </source>
</evidence>
<evidence type="ECO:0000256" key="1">
    <source>
        <dbReference type="SAM" id="MobiDB-lite"/>
    </source>
</evidence>
<feature type="compositionally biased region" description="Polar residues" evidence="1">
    <location>
        <begin position="110"/>
        <end position="126"/>
    </location>
</feature>
<name>A0ABQ5E7E1_9ASTR</name>
<feature type="region of interest" description="Disordered" evidence="1">
    <location>
        <begin position="154"/>
        <end position="176"/>
    </location>
</feature>
<evidence type="ECO:0000313" key="3">
    <source>
        <dbReference type="Proteomes" id="UP001151760"/>
    </source>
</evidence>
<protein>
    <recommendedName>
        <fullName evidence="4">Gag-pol polyprotein</fullName>
    </recommendedName>
</protein>
<reference evidence="2" key="2">
    <citation type="submission" date="2022-01" db="EMBL/GenBank/DDBJ databases">
        <authorList>
            <person name="Yamashiro T."/>
            <person name="Shiraishi A."/>
            <person name="Satake H."/>
            <person name="Nakayama K."/>
        </authorList>
    </citation>
    <scope>NUCLEOTIDE SEQUENCE</scope>
</reference>
<comment type="caution">
    <text evidence="2">The sequence shown here is derived from an EMBL/GenBank/DDBJ whole genome shotgun (WGS) entry which is preliminary data.</text>
</comment>
<gene>
    <name evidence="2" type="ORF">Tco_0955513</name>
</gene>
<organism evidence="2 3">
    <name type="scientific">Tanacetum coccineum</name>
    <dbReference type="NCBI Taxonomy" id="301880"/>
    <lineage>
        <taxon>Eukaryota</taxon>
        <taxon>Viridiplantae</taxon>
        <taxon>Streptophyta</taxon>
        <taxon>Embryophyta</taxon>
        <taxon>Tracheophyta</taxon>
        <taxon>Spermatophyta</taxon>
        <taxon>Magnoliopsida</taxon>
        <taxon>eudicotyledons</taxon>
        <taxon>Gunneridae</taxon>
        <taxon>Pentapetalae</taxon>
        <taxon>asterids</taxon>
        <taxon>campanulids</taxon>
        <taxon>Asterales</taxon>
        <taxon>Asteraceae</taxon>
        <taxon>Asteroideae</taxon>
        <taxon>Anthemideae</taxon>
        <taxon>Anthemidinae</taxon>
        <taxon>Tanacetum</taxon>
    </lineage>
</organism>
<dbReference type="Proteomes" id="UP001151760">
    <property type="component" value="Unassembled WGS sequence"/>
</dbReference>
<feature type="region of interest" description="Disordered" evidence="1">
    <location>
        <begin position="103"/>
        <end position="126"/>
    </location>
</feature>
<keyword evidence="3" id="KW-1185">Reference proteome</keyword>
<evidence type="ECO:0000313" key="2">
    <source>
        <dbReference type="EMBL" id="GJT46798.1"/>
    </source>
</evidence>
<feature type="compositionally biased region" description="Basic residues" evidence="1">
    <location>
        <begin position="154"/>
        <end position="166"/>
    </location>
</feature>
<reference evidence="2" key="1">
    <citation type="journal article" date="2022" name="Int. J. Mol. Sci.">
        <title>Draft Genome of Tanacetum Coccineum: Genomic Comparison of Closely Related Tanacetum-Family Plants.</title>
        <authorList>
            <person name="Yamashiro T."/>
            <person name="Shiraishi A."/>
            <person name="Nakayama K."/>
            <person name="Satake H."/>
        </authorList>
    </citation>
    <scope>NUCLEOTIDE SEQUENCE</scope>
</reference>